<feature type="domain" description="Tudor" evidence="4">
    <location>
        <begin position="528"/>
        <end position="586"/>
    </location>
</feature>
<dbReference type="GO" id="GO:0003723">
    <property type="term" value="F:RNA binding"/>
    <property type="evidence" value="ECO:0007669"/>
    <property type="project" value="UniProtKB-UniRule"/>
</dbReference>
<dbReference type="CDD" id="cd22395">
    <property type="entry name" value="KH-I_AKAP1"/>
    <property type="match status" value="1"/>
</dbReference>
<dbReference type="InterPro" id="IPR047367">
    <property type="entry name" value="Tudor_AKAP1"/>
</dbReference>
<keyword evidence="3" id="KW-0472">Membrane</keyword>
<evidence type="ECO:0000313" key="6">
    <source>
        <dbReference type="Proteomes" id="UP001177023"/>
    </source>
</evidence>
<evidence type="ECO:0000313" key="5">
    <source>
        <dbReference type="EMBL" id="CAJ0585900.1"/>
    </source>
</evidence>
<dbReference type="InterPro" id="IPR047368">
    <property type="entry name" value="KH-I_AKAP1"/>
</dbReference>
<organism evidence="5 6">
    <name type="scientific">Mesorhabditis spiculigera</name>
    <dbReference type="NCBI Taxonomy" id="96644"/>
    <lineage>
        <taxon>Eukaryota</taxon>
        <taxon>Metazoa</taxon>
        <taxon>Ecdysozoa</taxon>
        <taxon>Nematoda</taxon>
        <taxon>Chromadorea</taxon>
        <taxon>Rhabditida</taxon>
        <taxon>Rhabditina</taxon>
        <taxon>Rhabditomorpha</taxon>
        <taxon>Rhabditoidea</taxon>
        <taxon>Rhabditidae</taxon>
        <taxon>Mesorhabditinae</taxon>
        <taxon>Mesorhabditis</taxon>
    </lineage>
</organism>
<dbReference type="SUPFAM" id="SSF63748">
    <property type="entry name" value="Tudor/PWWP/MBT"/>
    <property type="match status" value="1"/>
</dbReference>
<sequence length="696" mass="78094">MATDVQKFARRFGFGLAAVAVGGSIVLASSYYVKTGRRAVIVDRSTGPKENTVAEGLHFLIPFKQKAVIFDIRSKKKNLRVQGKSKDDREVVVVLRFTFHPDPDRLVTLYARFGDNYDQFLFNAVEEIVYYALEQNNSSTLDADREGIRNKIINDAFALFGNMNVVLEDIDMTKLLVDLVPQVKEDIQIPCMTKKNSEKSVQSIGLEAASAPKSLLIIEERVDETVVLLPTPTPSLPKDEPPRSRRGSYRVEIPKTPEYSVEEKEIQHKEVVIEAKPVAIYENLPTSSDIQTSDFTSTTSPKQPELALEHNDTNTFSWSEEMEKDNEHGDRKRGEGQMTPDSDQASVDSGRATAPPAMHPIAGGEIVPQYEFEIHNSYVGLVIGVGGKTIKELSTRTGVVLEIRPHYSPEKVDTHQICQVRGKREQINRCLCMLRNRFPPERFPELNLQPVLAVPSISYQSDDQLQPTWLALPECVSTEVTVSAVVNPSHFFLQQPTHPSFNSLALLDHHMLQNYANAADVPGLDDDQLIAGVVCAVRVLDAWFRAMTVSYCDESDELLVRFVDYGGYTCVVRDDLRQIRSDFLALPFQAVECYLAHVEPIDGSWIWSDEAHEVVQNAVGGKILEAHIVGYHIDDRMPYVELTLPEEQDKAPMRIDQLLMQLGLAKRADPSQMQRVPRSKVWNQMNGGAANMSMQL</sequence>
<dbReference type="PROSITE" id="PS50304">
    <property type="entry name" value="TUDOR"/>
    <property type="match status" value="1"/>
</dbReference>
<keyword evidence="3" id="KW-1133">Transmembrane helix</keyword>
<evidence type="ECO:0000256" key="1">
    <source>
        <dbReference type="PROSITE-ProRule" id="PRU00117"/>
    </source>
</evidence>
<proteinExistence type="predicted"/>
<dbReference type="PROSITE" id="PS50084">
    <property type="entry name" value="KH_TYPE_1"/>
    <property type="match status" value="1"/>
</dbReference>
<dbReference type="InterPro" id="IPR004087">
    <property type="entry name" value="KH_dom"/>
</dbReference>
<keyword evidence="1" id="KW-0694">RNA-binding</keyword>
<dbReference type="Gene3D" id="3.30.1370.10">
    <property type="entry name" value="K Homology domain, type 1"/>
    <property type="match status" value="1"/>
</dbReference>
<dbReference type="CDD" id="cd20407">
    <property type="entry name" value="Tudor_AKAP1"/>
    <property type="match status" value="1"/>
</dbReference>
<dbReference type="InterPro" id="IPR004088">
    <property type="entry name" value="KH_dom_type_1"/>
</dbReference>
<comment type="caution">
    <text evidence="5">The sequence shown here is derived from an EMBL/GenBank/DDBJ whole genome shotgun (WGS) entry which is preliminary data.</text>
</comment>
<evidence type="ECO:0000259" key="4">
    <source>
        <dbReference type="PROSITE" id="PS50304"/>
    </source>
</evidence>
<feature type="transmembrane region" description="Helical" evidence="3">
    <location>
        <begin position="12"/>
        <end position="33"/>
    </location>
</feature>
<name>A0AA36DDT5_9BILA</name>
<dbReference type="SUPFAM" id="SSF54791">
    <property type="entry name" value="Eukaryotic type KH-domain (KH-domain type I)"/>
    <property type="match status" value="1"/>
</dbReference>
<dbReference type="SMART" id="SM00322">
    <property type="entry name" value="KH"/>
    <property type="match status" value="1"/>
</dbReference>
<dbReference type="Pfam" id="PF01145">
    <property type="entry name" value="Band_7"/>
    <property type="match status" value="1"/>
</dbReference>
<keyword evidence="3" id="KW-0812">Transmembrane</keyword>
<dbReference type="InterPro" id="IPR002999">
    <property type="entry name" value="Tudor"/>
</dbReference>
<dbReference type="Pfam" id="PF00013">
    <property type="entry name" value="KH_1"/>
    <property type="match status" value="1"/>
</dbReference>
<evidence type="ECO:0000256" key="3">
    <source>
        <dbReference type="SAM" id="Phobius"/>
    </source>
</evidence>
<dbReference type="AlphaFoldDB" id="A0AA36DDT5"/>
<dbReference type="InterPro" id="IPR036612">
    <property type="entry name" value="KH_dom_type_1_sf"/>
</dbReference>
<dbReference type="SMART" id="SM00333">
    <property type="entry name" value="TUDOR"/>
    <property type="match status" value="1"/>
</dbReference>
<dbReference type="Gene3D" id="2.30.30.140">
    <property type="match status" value="1"/>
</dbReference>
<feature type="compositionally biased region" description="Basic and acidic residues" evidence="2">
    <location>
        <begin position="325"/>
        <end position="335"/>
    </location>
</feature>
<feature type="region of interest" description="Disordered" evidence="2">
    <location>
        <begin position="229"/>
        <end position="250"/>
    </location>
</feature>
<feature type="region of interest" description="Disordered" evidence="2">
    <location>
        <begin position="288"/>
        <end position="354"/>
    </location>
</feature>
<evidence type="ECO:0000256" key="2">
    <source>
        <dbReference type="SAM" id="MobiDB-lite"/>
    </source>
</evidence>
<dbReference type="InterPro" id="IPR035437">
    <property type="entry name" value="SNase_OB-fold_sf"/>
</dbReference>
<dbReference type="InterPro" id="IPR001107">
    <property type="entry name" value="Band_7"/>
</dbReference>
<dbReference type="PANTHER" id="PTHR22948:SF65">
    <property type="entry name" value="A-KINASE ANCHORING PROTEIN 1"/>
    <property type="match status" value="1"/>
</dbReference>
<dbReference type="InterPro" id="IPR050621">
    <property type="entry name" value="Tudor_domain_containing"/>
</dbReference>
<dbReference type="Pfam" id="PF00567">
    <property type="entry name" value="TUDOR"/>
    <property type="match status" value="1"/>
</dbReference>
<accession>A0AA36DDT5</accession>
<dbReference type="EMBL" id="CATQJA010002706">
    <property type="protein sequence ID" value="CAJ0585900.1"/>
    <property type="molecule type" value="Genomic_DNA"/>
</dbReference>
<dbReference type="GO" id="GO:0005739">
    <property type="term" value="C:mitochondrion"/>
    <property type="evidence" value="ECO:0007669"/>
    <property type="project" value="UniProtKB-ARBA"/>
</dbReference>
<feature type="non-terminal residue" evidence="5">
    <location>
        <position position="1"/>
    </location>
</feature>
<protein>
    <recommendedName>
        <fullName evidence="4">Tudor domain-containing protein</fullName>
    </recommendedName>
</protein>
<dbReference type="PANTHER" id="PTHR22948">
    <property type="entry name" value="TUDOR DOMAIN CONTAINING PROTEIN"/>
    <property type="match status" value="1"/>
</dbReference>
<dbReference type="Proteomes" id="UP001177023">
    <property type="component" value="Unassembled WGS sequence"/>
</dbReference>
<reference evidence="5" key="1">
    <citation type="submission" date="2023-06" db="EMBL/GenBank/DDBJ databases">
        <authorList>
            <person name="Delattre M."/>
        </authorList>
    </citation>
    <scope>NUCLEOTIDE SEQUENCE</scope>
    <source>
        <strain evidence="5">AF72</strain>
    </source>
</reference>
<keyword evidence="6" id="KW-1185">Reference proteome</keyword>
<feature type="compositionally biased region" description="Polar residues" evidence="2">
    <location>
        <begin position="288"/>
        <end position="302"/>
    </location>
</feature>
<gene>
    <name evidence="5" type="ORF">MSPICULIGERA_LOCUS23910</name>
</gene>
<dbReference type="Gene3D" id="2.40.50.90">
    <property type="match status" value="1"/>
</dbReference>